<protein>
    <submittedName>
        <fullName evidence="1">Uncharacterized protein</fullName>
    </submittedName>
</protein>
<name>A0ABR1S0L2_9PEZI</name>
<comment type="caution">
    <text evidence="1">The sequence shown here is derived from an EMBL/GenBank/DDBJ whole genome shotgun (WGS) entry which is preliminary data.</text>
</comment>
<sequence>MNAHSSELSPSSVGRSLVFGWDRRLAAKESRRLHERSNGGEGSWMIHNVLVRMSGGRVLGTPSHLNRSSNSVTCALGWNISHNFGANYLGVTFFFPKENVSEVRLSGEDADFKVEFLFEAPNYDITYMGPLDLDKMPLGIRMGAEGKELSVFKIHALNGAKPIVLGFPPEEASMLAKFCVPILERQDHILVAVNTIDDRIRGRIDPFAAALKALEEPEALEHTLKRLQAIGTQYEHAKVEIA</sequence>
<gene>
    <name evidence="1" type="ORF">PG991_006511</name>
</gene>
<evidence type="ECO:0000313" key="2">
    <source>
        <dbReference type="Proteomes" id="UP001396898"/>
    </source>
</evidence>
<accession>A0ABR1S0L2</accession>
<dbReference type="Proteomes" id="UP001396898">
    <property type="component" value="Unassembled WGS sequence"/>
</dbReference>
<organism evidence="1 2">
    <name type="scientific">Apiospora marii</name>
    <dbReference type="NCBI Taxonomy" id="335849"/>
    <lineage>
        <taxon>Eukaryota</taxon>
        <taxon>Fungi</taxon>
        <taxon>Dikarya</taxon>
        <taxon>Ascomycota</taxon>
        <taxon>Pezizomycotina</taxon>
        <taxon>Sordariomycetes</taxon>
        <taxon>Xylariomycetidae</taxon>
        <taxon>Amphisphaeriales</taxon>
        <taxon>Apiosporaceae</taxon>
        <taxon>Apiospora</taxon>
    </lineage>
</organism>
<reference evidence="1 2" key="1">
    <citation type="submission" date="2023-01" db="EMBL/GenBank/DDBJ databases">
        <title>Analysis of 21 Apiospora genomes using comparative genomics revels a genus with tremendous synthesis potential of carbohydrate active enzymes and secondary metabolites.</title>
        <authorList>
            <person name="Sorensen T."/>
        </authorList>
    </citation>
    <scope>NUCLEOTIDE SEQUENCE [LARGE SCALE GENOMIC DNA]</scope>
    <source>
        <strain evidence="1 2">CBS 20057</strain>
    </source>
</reference>
<evidence type="ECO:0000313" key="1">
    <source>
        <dbReference type="EMBL" id="KAK8023272.1"/>
    </source>
</evidence>
<keyword evidence="2" id="KW-1185">Reference proteome</keyword>
<dbReference type="EMBL" id="JAQQWI010000008">
    <property type="protein sequence ID" value="KAK8023272.1"/>
    <property type="molecule type" value="Genomic_DNA"/>
</dbReference>
<proteinExistence type="predicted"/>